<dbReference type="EMBL" id="BMKB01000001">
    <property type="protein sequence ID" value="GGA36334.1"/>
    <property type="molecule type" value="Genomic_DNA"/>
</dbReference>
<dbReference type="InterPro" id="IPR029063">
    <property type="entry name" value="SAM-dependent_MTases_sf"/>
</dbReference>
<sequence length="339" mass="38931">MIFKQANAVKNYLQDIPYIHEKIMEIRNKRYFTKPEIHERMLADESRVSAYYKAIKKYISPGDIAVDLGTGTGILAMFASKAGARKVYAIDHSDIIEMAEFLAKDNDIDNVVFFKGHSRSFAPQEKVTAIIHEQMGSELFNEYLIQNITDLRDRILAPGGKILPSKFELFLEPVSLKPSYKMPFLWERDLFGLKFSGTRRFIQESKDFSALARTTLQRRILPDEVEHLLCNPEPVFKFDLYQAGSDTFGCTWHQQRSIVQDGEIDGYCLYFKTLFDDEIFIQNGPNDRRTSWNCHFIRSEAIPVSKGDRIGVDWDVKDICNVSTWTHATTVLERAGSAS</sequence>
<reference evidence="1 2" key="1">
    <citation type="journal article" date="2014" name="Int. J. Syst. Evol. Microbiol.">
        <title>Complete genome sequence of Corynebacterium casei LMG S-19264T (=DSM 44701T), isolated from a smear-ripened cheese.</title>
        <authorList>
            <consortium name="US DOE Joint Genome Institute (JGI-PGF)"/>
            <person name="Walter F."/>
            <person name="Albersmeier A."/>
            <person name="Kalinowski J."/>
            <person name="Ruckert C."/>
        </authorList>
    </citation>
    <scope>NUCLEOTIDE SEQUENCE [LARGE SCALE GENOMIC DNA]</scope>
    <source>
        <strain evidence="1 2">CGMCC 1.15896</strain>
    </source>
</reference>
<dbReference type="PANTHER" id="PTHR11006">
    <property type="entry name" value="PROTEIN ARGININE N-METHYLTRANSFERASE"/>
    <property type="match status" value="1"/>
</dbReference>
<gene>
    <name evidence="1" type="ORF">GCM10011499_02100</name>
</gene>
<dbReference type="SUPFAM" id="SSF53335">
    <property type="entry name" value="S-adenosyl-L-methionine-dependent methyltransferases"/>
    <property type="match status" value="1"/>
</dbReference>
<dbReference type="Pfam" id="PF06325">
    <property type="entry name" value="PrmA"/>
    <property type="match status" value="1"/>
</dbReference>
<dbReference type="PANTHER" id="PTHR11006:SF4">
    <property type="entry name" value="PROTEIN ARGININE N-METHYLTRANSFERASE 7"/>
    <property type="match status" value="1"/>
</dbReference>
<proteinExistence type="predicted"/>
<dbReference type="InterPro" id="IPR025799">
    <property type="entry name" value="Arg_MeTrfase"/>
</dbReference>
<dbReference type="GO" id="GO:0042054">
    <property type="term" value="F:histone methyltransferase activity"/>
    <property type="evidence" value="ECO:0007669"/>
    <property type="project" value="TreeGrafter"/>
</dbReference>
<name>A0A916R5X2_9HYPH</name>
<organism evidence="1 2">
    <name type="scientific">Pelagibacterium lentulum</name>
    <dbReference type="NCBI Taxonomy" id="2029865"/>
    <lineage>
        <taxon>Bacteria</taxon>
        <taxon>Pseudomonadati</taxon>
        <taxon>Pseudomonadota</taxon>
        <taxon>Alphaproteobacteria</taxon>
        <taxon>Hyphomicrobiales</taxon>
        <taxon>Devosiaceae</taxon>
        <taxon>Pelagibacterium</taxon>
    </lineage>
</organism>
<comment type="caution">
    <text evidence="1">The sequence shown here is derived from an EMBL/GenBank/DDBJ whole genome shotgun (WGS) entry which is preliminary data.</text>
</comment>
<keyword evidence="2" id="KW-1185">Reference proteome</keyword>
<accession>A0A916R5X2</accession>
<dbReference type="RefSeq" id="WP_210316685.1">
    <property type="nucleotide sequence ID" value="NZ_BMKB01000001.1"/>
</dbReference>
<dbReference type="Gene3D" id="3.40.50.150">
    <property type="entry name" value="Vaccinia Virus protein VP39"/>
    <property type="match status" value="1"/>
</dbReference>
<dbReference type="Proteomes" id="UP000596977">
    <property type="component" value="Unassembled WGS sequence"/>
</dbReference>
<evidence type="ECO:0000313" key="2">
    <source>
        <dbReference type="Proteomes" id="UP000596977"/>
    </source>
</evidence>
<evidence type="ECO:0000313" key="1">
    <source>
        <dbReference type="EMBL" id="GGA36334.1"/>
    </source>
</evidence>
<protein>
    <submittedName>
        <fullName evidence="1">Uncharacterized protein</fullName>
    </submittedName>
</protein>
<dbReference type="PROSITE" id="PS51678">
    <property type="entry name" value="SAM_MT_PRMT"/>
    <property type="match status" value="1"/>
</dbReference>
<dbReference type="CDD" id="cd02440">
    <property type="entry name" value="AdoMet_MTases"/>
    <property type="match status" value="1"/>
</dbReference>
<dbReference type="AlphaFoldDB" id="A0A916R5X2"/>
<dbReference type="GO" id="GO:0016274">
    <property type="term" value="F:protein-arginine N-methyltransferase activity"/>
    <property type="evidence" value="ECO:0007669"/>
    <property type="project" value="InterPro"/>
</dbReference>
<dbReference type="Gene3D" id="2.70.160.11">
    <property type="entry name" value="Hnrnp arginine n-methyltransferase1"/>
    <property type="match status" value="1"/>
</dbReference>